<accession>A0AAV1LVM9</accession>
<protein>
    <recommendedName>
        <fullName evidence="4">Pyruvate kinase barrel domain-containing protein</fullName>
    </recommendedName>
</protein>
<comment type="cofactor">
    <cofactor evidence="1">
        <name>K(+)</name>
        <dbReference type="ChEBI" id="CHEBI:29103"/>
    </cofactor>
</comment>
<dbReference type="GO" id="GO:0000287">
    <property type="term" value="F:magnesium ion binding"/>
    <property type="evidence" value="ECO:0007669"/>
    <property type="project" value="InterPro"/>
</dbReference>
<keyword evidence="2" id="KW-0808">Transferase</keyword>
<proteinExistence type="predicted"/>
<dbReference type="AlphaFoldDB" id="A0AAV1LVM9"/>
<dbReference type="Gene3D" id="2.40.33.10">
    <property type="entry name" value="PK beta-barrel domain-like"/>
    <property type="match status" value="1"/>
</dbReference>
<dbReference type="GO" id="GO:0030955">
    <property type="term" value="F:potassium ion binding"/>
    <property type="evidence" value="ECO:0007669"/>
    <property type="project" value="InterPro"/>
</dbReference>
<keyword evidence="3" id="KW-0479">Metal-binding</keyword>
<feature type="domain" description="Pyruvate kinase barrel" evidence="4">
    <location>
        <begin position="16"/>
        <end position="165"/>
    </location>
</feature>
<evidence type="ECO:0000313" key="6">
    <source>
        <dbReference type="Proteomes" id="UP001314205"/>
    </source>
</evidence>
<keyword evidence="6" id="KW-1185">Reference proteome</keyword>
<dbReference type="GO" id="GO:0004743">
    <property type="term" value="F:pyruvate kinase activity"/>
    <property type="evidence" value="ECO:0007669"/>
    <property type="project" value="InterPro"/>
</dbReference>
<dbReference type="Proteomes" id="UP001314205">
    <property type="component" value="Unassembled WGS sequence"/>
</dbReference>
<reference evidence="5 6" key="1">
    <citation type="submission" date="2023-11" db="EMBL/GenBank/DDBJ databases">
        <authorList>
            <person name="Hedman E."/>
            <person name="Englund M."/>
            <person name="Stromberg M."/>
            <person name="Nyberg Akerstrom W."/>
            <person name="Nylinder S."/>
            <person name="Jareborg N."/>
            <person name="Kallberg Y."/>
            <person name="Kronander E."/>
        </authorList>
    </citation>
    <scope>NUCLEOTIDE SEQUENCE [LARGE SCALE GENOMIC DNA]</scope>
</reference>
<dbReference type="Pfam" id="PF00224">
    <property type="entry name" value="PK"/>
    <property type="match status" value="1"/>
</dbReference>
<gene>
    <name evidence="5" type="ORF">PARMNEM_LOCUS17931</name>
</gene>
<dbReference type="SUPFAM" id="SSF50800">
    <property type="entry name" value="PK beta-barrel domain-like"/>
    <property type="match status" value="1"/>
</dbReference>
<evidence type="ECO:0000259" key="4">
    <source>
        <dbReference type="Pfam" id="PF00224"/>
    </source>
</evidence>
<dbReference type="PANTHER" id="PTHR11817">
    <property type="entry name" value="PYRUVATE KINASE"/>
    <property type="match status" value="1"/>
</dbReference>
<sequence length="172" mass="19740">MIKLTRNDKIVLLAKFKQAVKAMCEKHDVPTWPIAISIDLPNACIKTGCLDEKLGMTEIELKENEMIDITCDKKYWNKCTKNKLFMDDYYTFKLIKPRTEITLGCGKVTMFCLEVINEQTIKCKIIQGGLISDMEFLCVRGIKHIKPPLSKYDLSMIEFAKEFSVKCLGSNK</sequence>
<evidence type="ECO:0000256" key="1">
    <source>
        <dbReference type="ARBA" id="ARBA00001958"/>
    </source>
</evidence>
<dbReference type="EMBL" id="CAVLGL010000104">
    <property type="protein sequence ID" value="CAK1599005.1"/>
    <property type="molecule type" value="Genomic_DNA"/>
</dbReference>
<dbReference type="InterPro" id="IPR001697">
    <property type="entry name" value="Pyr_Knase"/>
</dbReference>
<organism evidence="5 6">
    <name type="scientific">Parnassius mnemosyne</name>
    <name type="common">clouded apollo</name>
    <dbReference type="NCBI Taxonomy" id="213953"/>
    <lineage>
        <taxon>Eukaryota</taxon>
        <taxon>Metazoa</taxon>
        <taxon>Ecdysozoa</taxon>
        <taxon>Arthropoda</taxon>
        <taxon>Hexapoda</taxon>
        <taxon>Insecta</taxon>
        <taxon>Pterygota</taxon>
        <taxon>Neoptera</taxon>
        <taxon>Endopterygota</taxon>
        <taxon>Lepidoptera</taxon>
        <taxon>Glossata</taxon>
        <taxon>Ditrysia</taxon>
        <taxon>Papilionoidea</taxon>
        <taxon>Papilionidae</taxon>
        <taxon>Parnassiinae</taxon>
        <taxon>Parnassini</taxon>
        <taxon>Parnassius</taxon>
        <taxon>Driopa</taxon>
    </lineage>
</organism>
<evidence type="ECO:0000313" key="5">
    <source>
        <dbReference type="EMBL" id="CAK1599005.1"/>
    </source>
</evidence>
<evidence type="ECO:0000256" key="2">
    <source>
        <dbReference type="ARBA" id="ARBA00022679"/>
    </source>
</evidence>
<evidence type="ECO:0000256" key="3">
    <source>
        <dbReference type="ARBA" id="ARBA00022723"/>
    </source>
</evidence>
<name>A0AAV1LVM9_9NEOP</name>
<dbReference type="InterPro" id="IPR015793">
    <property type="entry name" value="Pyrv_Knase_brl"/>
</dbReference>
<comment type="caution">
    <text evidence="5">The sequence shown here is derived from an EMBL/GenBank/DDBJ whole genome shotgun (WGS) entry which is preliminary data.</text>
</comment>
<dbReference type="InterPro" id="IPR015806">
    <property type="entry name" value="Pyrv_Knase_insert_dom_sf"/>
</dbReference>
<dbReference type="InterPro" id="IPR011037">
    <property type="entry name" value="Pyrv_Knase-like_insert_dom_sf"/>
</dbReference>